<dbReference type="AlphaFoldDB" id="A0A0M4NAN8"/>
<dbReference type="EMBL" id="CP012603">
    <property type="protein sequence ID" value="ALE40364.1"/>
    <property type="molecule type" value="Genomic_DNA"/>
</dbReference>
<evidence type="ECO:0000313" key="2">
    <source>
        <dbReference type="Proteomes" id="UP000056502"/>
    </source>
</evidence>
<evidence type="ECO:0000313" key="1">
    <source>
        <dbReference type="EMBL" id="ALE40364.1"/>
    </source>
</evidence>
<organism evidence="1">
    <name type="scientific">Leptospira interrogans serovar Hardjo str. Norma</name>
    <dbReference type="NCBI Taxonomy" id="1279460"/>
    <lineage>
        <taxon>Bacteria</taxon>
        <taxon>Pseudomonadati</taxon>
        <taxon>Spirochaetota</taxon>
        <taxon>Spirochaetia</taxon>
        <taxon>Leptospirales</taxon>
        <taxon>Leptospiraceae</taxon>
        <taxon>Leptospira</taxon>
    </lineage>
</organism>
<proteinExistence type="predicted"/>
<protein>
    <submittedName>
        <fullName evidence="1">Uncharacterized protein</fullName>
    </submittedName>
</protein>
<dbReference type="Proteomes" id="UP000056502">
    <property type="component" value="Chromosome I"/>
</dbReference>
<name>A0A0M4NAN8_LEPIR</name>
<dbReference type="PATRIC" id="fig|1279460.3.peg.3249"/>
<gene>
    <name evidence="1" type="ORF">G436_3206</name>
</gene>
<reference evidence="1 2" key="1">
    <citation type="journal article" date="2015" name="Genome Announc.">
        <title>Whole-Genome Sequence of Leptospira interrogans Serovar Hardjo Subtype Hardjoprajitno Strain Norma, Isolated from Cattle in a Leptospirosis Outbreak in Brazil.</title>
        <authorList>
            <person name="Cosate M.R."/>
            <person name="Soares S.C."/>
            <person name="Mendes T.A."/>
            <person name="Raittz R.T."/>
            <person name="Moreira E.C."/>
            <person name="Leite R."/>
            <person name="Fernandes G.R."/>
            <person name="Haddad J.P."/>
            <person name="Ortega J.M."/>
        </authorList>
    </citation>
    <scope>NUCLEOTIDE SEQUENCE [LARGE SCALE GENOMIC DNA]</scope>
    <source>
        <strain evidence="1 2">Norma</strain>
    </source>
</reference>
<sequence length="37" mass="4349">MYFDKIKKREHKATAILVNKKFPHNLTNVNNGFKFVG</sequence>
<accession>A0A0M4NAN8</accession>